<evidence type="ECO:0000313" key="2">
    <source>
        <dbReference type="Proteomes" id="UP000767446"/>
    </source>
</evidence>
<dbReference type="EMBL" id="JADQBC010000087">
    <property type="protein sequence ID" value="MBR8828782.1"/>
    <property type="molecule type" value="Genomic_DNA"/>
</dbReference>
<accession>A0A941GUP0</accession>
<dbReference type="AlphaFoldDB" id="A0A941GUP0"/>
<comment type="caution">
    <text evidence="1">The sequence shown here is derived from an EMBL/GenBank/DDBJ whole genome shotgun (WGS) entry which is preliminary data.</text>
</comment>
<reference evidence="1" key="1">
    <citation type="submission" date="2021-02" db="EMBL/GenBank/DDBJ databases">
        <title>Metagenome analyses of Stigonema ocellatum DSM 106950, Chlorogloea purpurea SAG 13.99 and Gomphosphaeria aponina DSM 107014.</title>
        <authorList>
            <person name="Marter P."/>
            <person name="Huang S."/>
        </authorList>
    </citation>
    <scope>NUCLEOTIDE SEQUENCE</scope>
    <source>
        <strain evidence="1">JP213</strain>
    </source>
</reference>
<gene>
    <name evidence="1" type="ORF">DSM107014_12920</name>
</gene>
<dbReference type="Gene3D" id="3.40.91.30">
    <property type="match status" value="1"/>
</dbReference>
<dbReference type="Proteomes" id="UP000767446">
    <property type="component" value="Unassembled WGS sequence"/>
</dbReference>
<sequence>MARTTKYNSQGAWHNLDTEEEVLPEEVPSRHSKARARGNYLFFASQHEYEVYLALRDSYPKERVLCHQKVIVKPVSKGFGSISWTVDFLVKDEVGDFWIEAKGFTTREFIFKLILCEEFNPEVYQNLLMVFPNKTNTLDKLTKKLRNNQLTCITISQLRRFLKHGKVLASILQSKSAV</sequence>
<evidence type="ECO:0000313" key="1">
    <source>
        <dbReference type="EMBL" id="MBR8828782.1"/>
    </source>
</evidence>
<proteinExistence type="predicted"/>
<organism evidence="1 2">
    <name type="scientific">Gomphosphaeria aponina SAG 52.96 = DSM 107014</name>
    <dbReference type="NCBI Taxonomy" id="1521640"/>
    <lineage>
        <taxon>Bacteria</taxon>
        <taxon>Bacillati</taxon>
        <taxon>Cyanobacteriota</taxon>
        <taxon>Cyanophyceae</taxon>
        <taxon>Oscillatoriophycideae</taxon>
        <taxon>Chroococcales</taxon>
        <taxon>Gomphosphaeriaceae</taxon>
        <taxon>Gomphosphaeria</taxon>
    </lineage>
</organism>
<protein>
    <submittedName>
        <fullName evidence="1">Uncharacterized protein</fullName>
    </submittedName>
</protein>
<name>A0A941GUP0_9CHRO</name>